<sequence>MATAVQDMDIPDQVDIRSGDVTVGTVVISSGEIHILSGQVIAKTSGETISIASGPKILAAITDDAGTTFVAVGTPNTDGADVGESLYTQGFTYGYDAAISKWNRIRVNKSGQGALVVASSGQDYVLVKTSGEAPYTPAQGKSNLLLAVGSISGGIALASGACLTVTVIAPSKNSGDIYMGYSTSGQLPYSGYGAMLEPGASVSIPIANQGLVKGFAQVSGDKLSYTSVV</sequence>
<organism evidence="1">
    <name type="scientific">viral metagenome</name>
    <dbReference type="NCBI Taxonomy" id="1070528"/>
    <lineage>
        <taxon>unclassified sequences</taxon>
        <taxon>metagenomes</taxon>
        <taxon>organismal metagenomes</taxon>
    </lineage>
</organism>
<reference evidence="1" key="1">
    <citation type="submission" date="2020-03" db="EMBL/GenBank/DDBJ databases">
        <title>The deep terrestrial virosphere.</title>
        <authorList>
            <person name="Holmfeldt K."/>
            <person name="Nilsson E."/>
            <person name="Simone D."/>
            <person name="Lopez-Fernandez M."/>
            <person name="Wu X."/>
            <person name="de Brujin I."/>
            <person name="Lundin D."/>
            <person name="Andersson A."/>
            <person name="Bertilsson S."/>
            <person name="Dopson M."/>
        </authorList>
    </citation>
    <scope>NUCLEOTIDE SEQUENCE</scope>
    <source>
        <strain evidence="1">MM415A03272</strain>
    </source>
</reference>
<protein>
    <submittedName>
        <fullName evidence="1">Uncharacterized protein</fullName>
    </submittedName>
</protein>
<evidence type="ECO:0000313" key="1">
    <source>
        <dbReference type="EMBL" id="QJA71314.1"/>
    </source>
</evidence>
<accession>A0A6M3JMF3</accession>
<dbReference type="EMBL" id="MT141863">
    <property type="protein sequence ID" value="QJA71314.1"/>
    <property type="molecule type" value="Genomic_DNA"/>
</dbReference>
<gene>
    <name evidence="1" type="ORF">MM415A03272_0009</name>
</gene>
<proteinExistence type="predicted"/>
<name>A0A6M3JMF3_9ZZZZ</name>
<dbReference type="AlphaFoldDB" id="A0A6M3JMF3"/>